<name>A0A8H9FWG6_9SPHI</name>
<feature type="region of interest" description="Disordered" evidence="1">
    <location>
        <begin position="29"/>
        <end position="51"/>
    </location>
</feature>
<dbReference type="Gene3D" id="3.20.20.80">
    <property type="entry name" value="Glycosidases"/>
    <property type="match status" value="1"/>
</dbReference>
<feature type="chain" id="PRO_5034672222" description="Xylosidase" evidence="2">
    <location>
        <begin position="27"/>
        <end position="450"/>
    </location>
</feature>
<keyword evidence="2" id="KW-0732">Signal</keyword>
<reference evidence="3" key="2">
    <citation type="submission" date="2020-09" db="EMBL/GenBank/DDBJ databases">
        <authorList>
            <person name="Sun Q."/>
            <person name="Zhou Y."/>
        </authorList>
    </citation>
    <scope>NUCLEOTIDE SEQUENCE</scope>
    <source>
        <strain evidence="3">CGMCC 1.15966</strain>
    </source>
</reference>
<gene>
    <name evidence="3" type="ORF">GCM10011516_05940</name>
</gene>
<sequence length="450" mass="51417">MKNAMILFHKTINLIFLTLFFSLCSACSKTSGTQETPDKEPPNPIDSTEGYDTSGLVYPKYEGLVMAGYQGWFNAPEDGANRGWYHYQGDNNQFEPGITKVDFWPDMTEYTKKYKSPFKFADGSDAYLFSSNDEETVDLHFKWMKDYGIDGVHMQRFLGEVKPSNPSGKAHFNKVLTSALKAAKKYGRAISIMYDLSGSSPEDFAALEQDWKELVATHKLYDKEANPTYLWHNGKPLMTIWGVGFNDKRKYKIQDVDKLVDKLKNGEKKVSIMLGIPYYWRTLDRDTENDPALHALIKKVDIIMPWAVGRYNSNDFNPNVVREDMQWASQNKVDYVPLVFPGFSWGNLQKDPEIYHSIPRVKGDFIWKQMSNAINAGAMSLYVAMFDEIDEGTAIFKCAREKDTPLNGDRMKFVGIENDLPTDHYLWLTGEASKWIKGGTGYTSQRPVRP</sequence>
<evidence type="ECO:0000256" key="1">
    <source>
        <dbReference type="SAM" id="MobiDB-lite"/>
    </source>
</evidence>
<accession>A0A8H9FWG6</accession>
<reference evidence="3" key="1">
    <citation type="journal article" date="2014" name="Int. J. Syst. Evol. Microbiol.">
        <title>Complete genome sequence of Corynebacterium casei LMG S-19264T (=DSM 44701T), isolated from a smear-ripened cheese.</title>
        <authorList>
            <consortium name="US DOE Joint Genome Institute (JGI-PGF)"/>
            <person name="Walter F."/>
            <person name="Albersmeier A."/>
            <person name="Kalinowski J."/>
            <person name="Ruckert C."/>
        </authorList>
    </citation>
    <scope>NUCLEOTIDE SEQUENCE</scope>
    <source>
        <strain evidence="3">CGMCC 1.15966</strain>
    </source>
</reference>
<evidence type="ECO:0000313" key="4">
    <source>
        <dbReference type="Proteomes" id="UP000614460"/>
    </source>
</evidence>
<evidence type="ECO:0000256" key="2">
    <source>
        <dbReference type="SAM" id="SignalP"/>
    </source>
</evidence>
<proteinExistence type="predicted"/>
<dbReference type="Proteomes" id="UP000614460">
    <property type="component" value="Unassembled WGS sequence"/>
</dbReference>
<protein>
    <recommendedName>
        <fullName evidence="5">Xylosidase</fullName>
    </recommendedName>
</protein>
<keyword evidence="4" id="KW-1185">Reference proteome</keyword>
<evidence type="ECO:0008006" key="5">
    <source>
        <dbReference type="Google" id="ProtNLM"/>
    </source>
</evidence>
<feature type="signal peptide" evidence="2">
    <location>
        <begin position="1"/>
        <end position="26"/>
    </location>
</feature>
<dbReference type="CDD" id="cd11576">
    <property type="entry name" value="GH99_GH71_like_2"/>
    <property type="match status" value="1"/>
</dbReference>
<organism evidence="3 4">
    <name type="scientific">Sphingobacterium cellulitidis</name>
    <dbReference type="NCBI Taxonomy" id="1768011"/>
    <lineage>
        <taxon>Bacteria</taxon>
        <taxon>Pseudomonadati</taxon>
        <taxon>Bacteroidota</taxon>
        <taxon>Sphingobacteriia</taxon>
        <taxon>Sphingobacteriales</taxon>
        <taxon>Sphingobacteriaceae</taxon>
        <taxon>Sphingobacterium</taxon>
    </lineage>
</organism>
<dbReference type="AlphaFoldDB" id="A0A8H9FWG6"/>
<dbReference type="RefSeq" id="WP_220476596.1">
    <property type="nucleotide sequence ID" value="NZ_BMKM01000001.1"/>
</dbReference>
<dbReference type="EMBL" id="BMKM01000001">
    <property type="protein sequence ID" value="GGE11007.1"/>
    <property type="molecule type" value="Genomic_DNA"/>
</dbReference>
<comment type="caution">
    <text evidence="3">The sequence shown here is derived from an EMBL/GenBank/DDBJ whole genome shotgun (WGS) entry which is preliminary data.</text>
</comment>
<evidence type="ECO:0000313" key="3">
    <source>
        <dbReference type="EMBL" id="GGE11007.1"/>
    </source>
</evidence>